<evidence type="ECO:0000313" key="9">
    <source>
        <dbReference type="EMBL" id="CAD1821831.1"/>
    </source>
</evidence>
<name>A0A6V7NTA6_ANACO</name>
<dbReference type="Gene3D" id="3.10.10.10">
    <property type="entry name" value="HIV Type 1 Reverse Transcriptase, subunit A, domain 1"/>
    <property type="match status" value="1"/>
</dbReference>
<dbReference type="GO" id="GO:0003964">
    <property type="term" value="F:RNA-directed DNA polymerase activity"/>
    <property type="evidence" value="ECO:0007669"/>
    <property type="project" value="UniProtKB-KW"/>
</dbReference>
<dbReference type="CDD" id="cd01647">
    <property type="entry name" value="RT_LTR"/>
    <property type="match status" value="1"/>
</dbReference>
<accession>A0A6V7NTA6</accession>
<dbReference type="InterPro" id="IPR000477">
    <property type="entry name" value="RT_dom"/>
</dbReference>
<feature type="domain" description="Reverse transcriptase" evidence="8">
    <location>
        <begin position="2"/>
        <end position="120"/>
    </location>
</feature>
<keyword evidence="1" id="KW-0645">Protease</keyword>
<dbReference type="PANTHER" id="PTHR24559:SF450">
    <property type="entry name" value="RNA-DIRECTED DNA POLYMERASE HOMOLOG"/>
    <property type="match status" value="1"/>
</dbReference>
<dbReference type="Pfam" id="PF00078">
    <property type="entry name" value="RVT_1"/>
    <property type="match status" value="1"/>
</dbReference>
<dbReference type="GO" id="GO:0006508">
    <property type="term" value="P:proteolysis"/>
    <property type="evidence" value="ECO:0007669"/>
    <property type="project" value="UniProtKB-KW"/>
</dbReference>
<dbReference type="GO" id="GO:0008233">
    <property type="term" value="F:peptidase activity"/>
    <property type="evidence" value="ECO:0007669"/>
    <property type="project" value="UniProtKB-KW"/>
</dbReference>
<dbReference type="InterPro" id="IPR043128">
    <property type="entry name" value="Rev_trsase/Diguanyl_cyclase"/>
</dbReference>
<proteinExistence type="predicted"/>
<dbReference type="EMBL" id="LR862141">
    <property type="protein sequence ID" value="CAD1821831.1"/>
    <property type="molecule type" value="Genomic_DNA"/>
</dbReference>
<evidence type="ECO:0000256" key="5">
    <source>
        <dbReference type="ARBA" id="ARBA00022759"/>
    </source>
</evidence>
<dbReference type="InterPro" id="IPR053134">
    <property type="entry name" value="RNA-dir_DNA_polymerase"/>
</dbReference>
<evidence type="ECO:0000259" key="8">
    <source>
        <dbReference type="PROSITE" id="PS50878"/>
    </source>
</evidence>
<keyword evidence="7" id="KW-0695">RNA-directed DNA polymerase</keyword>
<evidence type="ECO:0000256" key="3">
    <source>
        <dbReference type="ARBA" id="ARBA00022695"/>
    </source>
</evidence>
<evidence type="ECO:0000256" key="7">
    <source>
        <dbReference type="ARBA" id="ARBA00022918"/>
    </source>
</evidence>
<dbReference type="SUPFAM" id="SSF56672">
    <property type="entry name" value="DNA/RNA polymerases"/>
    <property type="match status" value="1"/>
</dbReference>
<sequence>MLESGIIQPSTSPFASPVLLVKKKDNTWRFCVDYRQLNKLTVKDKYPILLIDDLLDELGGSAYFSKIDLRAGYHQIRMDPEDVFKTAFRTHAGHYEFLVMPFGLTNAPATFQTIMNDGLP</sequence>
<organism evidence="9">
    <name type="scientific">Ananas comosus var. bracteatus</name>
    <name type="common">red pineapple</name>
    <dbReference type="NCBI Taxonomy" id="296719"/>
    <lineage>
        <taxon>Eukaryota</taxon>
        <taxon>Viridiplantae</taxon>
        <taxon>Streptophyta</taxon>
        <taxon>Embryophyta</taxon>
        <taxon>Tracheophyta</taxon>
        <taxon>Spermatophyta</taxon>
        <taxon>Magnoliopsida</taxon>
        <taxon>Liliopsida</taxon>
        <taxon>Poales</taxon>
        <taxon>Bromeliaceae</taxon>
        <taxon>Bromelioideae</taxon>
        <taxon>Ananas</taxon>
    </lineage>
</organism>
<keyword evidence="5" id="KW-0255">Endonuclease</keyword>
<gene>
    <name evidence="9" type="ORF">CB5_LOCUS5042</name>
</gene>
<keyword evidence="2" id="KW-0808">Transferase</keyword>
<dbReference type="Gene3D" id="3.30.70.270">
    <property type="match status" value="1"/>
</dbReference>
<keyword evidence="6" id="KW-0378">Hydrolase</keyword>
<keyword evidence="4" id="KW-0540">Nuclease</keyword>
<evidence type="ECO:0000256" key="2">
    <source>
        <dbReference type="ARBA" id="ARBA00022679"/>
    </source>
</evidence>
<dbReference type="PANTHER" id="PTHR24559">
    <property type="entry name" value="TRANSPOSON TY3-I GAG-POL POLYPROTEIN"/>
    <property type="match status" value="1"/>
</dbReference>
<dbReference type="InterPro" id="IPR043502">
    <property type="entry name" value="DNA/RNA_pol_sf"/>
</dbReference>
<keyword evidence="3" id="KW-0548">Nucleotidyltransferase</keyword>
<evidence type="ECO:0000256" key="4">
    <source>
        <dbReference type="ARBA" id="ARBA00022722"/>
    </source>
</evidence>
<dbReference type="GO" id="GO:0004519">
    <property type="term" value="F:endonuclease activity"/>
    <property type="evidence" value="ECO:0007669"/>
    <property type="project" value="UniProtKB-KW"/>
</dbReference>
<dbReference type="PROSITE" id="PS50878">
    <property type="entry name" value="RT_POL"/>
    <property type="match status" value="1"/>
</dbReference>
<dbReference type="AlphaFoldDB" id="A0A6V7NTA6"/>
<protein>
    <recommendedName>
        <fullName evidence="8">Reverse transcriptase domain-containing protein</fullName>
    </recommendedName>
</protein>
<evidence type="ECO:0000256" key="6">
    <source>
        <dbReference type="ARBA" id="ARBA00022801"/>
    </source>
</evidence>
<evidence type="ECO:0000256" key="1">
    <source>
        <dbReference type="ARBA" id="ARBA00022670"/>
    </source>
</evidence>
<reference evidence="9" key="1">
    <citation type="submission" date="2020-07" db="EMBL/GenBank/DDBJ databases">
        <authorList>
            <person name="Lin J."/>
        </authorList>
    </citation>
    <scope>NUCLEOTIDE SEQUENCE</scope>
</reference>
<dbReference type="FunFam" id="3.10.10.10:FF:000007">
    <property type="entry name" value="Retrovirus-related Pol polyprotein from transposon 17.6-like Protein"/>
    <property type="match status" value="1"/>
</dbReference>